<proteinExistence type="predicted"/>
<gene>
    <name evidence="2" type="ORF">BECKFW1821C_GA0114237_100344</name>
</gene>
<protein>
    <recommendedName>
        <fullName evidence="1">IrrE N-terminal-like domain-containing protein</fullName>
    </recommendedName>
</protein>
<evidence type="ECO:0000259" key="1">
    <source>
        <dbReference type="Pfam" id="PF06114"/>
    </source>
</evidence>
<sequence length="190" mass="22253">MNHVTKYHGLPAHKLLERLRGDHDFEVTAPINLGRIAEILDIKIHEHIDIDNMDIIGSISVKYLQPIIWLNPVENRYPPRKRFTIAHEIGHFILHINPIEGISEFRDTNKTLYRRDSYWDVTEYEANNFAASLLMPIPLINKHGDNIISSFKKRYNDKMPIDMFIEEMSSRFEVSDPAMKYRLKNLGAIK</sequence>
<reference evidence="2" key="1">
    <citation type="submission" date="2019-02" db="EMBL/GenBank/DDBJ databases">
        <authorList>
            <person name="Gruber-Vodicka R. H."/>
            <person name="Seah K. B. B."/>
        </authorList>
    </citation>
    <scope>NUCLEOTIDE SEQUENCE</scope>
    <source>
        <strain evidence="2">BECK_BZ131</strain>
    </source>
</reference>
<dbReference type="PANTHER" id="PTHR43236">
    <property type="entry name" value="ANTITOXIN HIGA1"/>
    <property type="match status" value="1"/>
</dbReference>
<dbReference type="PANTHER" id="PTHR43236:SF2">
    <property type="entry name" value="BLL0069 PROTEIN"/>
    <property type="match status" value="1"/>
</dbReference>
<dbReference type="EMBL" id="CAADFE010000003">
    <property type="protein sequence ID" value="VFJ62898.1"/>
    <property type="molecule type" value="Genomic_DNA"/>
</dbReference>
<dbReference type="InterPro" id="IPR010359">
    <property type="entry name" value="IrrE_HExxH"/>
</dbReference>
<dbReference type="Pfam" id="PF06114">
    <property type="entry name" value="Peptidase_M78"/>
    <property type="match status" value="1"/>
</dbReference>
<evidence type="ECO:0000313" key="2">
    <source>
        <dbReference type="EMBL" id="VFJ62898.1"/>
    </source>
</evidence>
<name>A0A450T8C7_9GAMM</name>
<dbReference type="AlphaFoldDB" id="A0A450T8C7"/>
<dbReference type="InterPro" id="IPR052345">
    <property type="entry name" value="Rad_response_metalloprotease"/>
</dbReference>
<feature type="domain" description="IrrE N-terminal-like" evidence="1">
    <location>
        <begin position="62"/>
        <end position="184"/>
    </location>
</feature>
<dbReference type="Gene3D" id="1.10.10.2910">
    <property type="match status" value="1"/>
</dbReference>
<organism evidence="2">
    <name type="scientific">Candidatus Kentrum sp. FW</name>
    <dbReference type="NCBI Taxonomy" id="2126338"/>
    <lineage>
        <taxon>Bacteria</taxon>
        <taxon>Pseudomonadati</taxon>
        <taxon>Pseudomonadota</taxon>
        <taxon>Gammaproteobacteria</taxon>
        <taxon>Candidatus Kentrum</taxon>
    </lineage>
</organism>
<accession>A0A450T8C7</accession>